<name>A0ACB5TA26_AMBMO</name>
<evidence type="ECO:0000313" key="1">
    <source>
        <dbReference type="EMBL" id="GME84196.1"/>
    </source>
</evidence>
<keyword evidence="2" id="KW-1185">Reference proteome</keyword>
<accession>A0ACB5TA26</accession>
<gene>
    <name evidence="1" type="ORF">Amon02_000667100</name>
</gene>
<protein>
    <submittedName>
        <fullName evidence="1">Unnamed protein product</fullName>
    </submittedName>
</protein>
<dbReference type="Proteomes" id="UP001165064">
    <property type="component" value="Unassembled WGS sequence"/>
</dbReference>
<sequence length="87" mass="9706">MGKSMLKVLNLGLHFKGAGQLRVEVYTKTIGVLDEFKSIDKKKTGEGERNSGDATNANDEDSDEDEDDEDDILKKRNVSSIELKIYV</sequence>
<evidence type="ECO:0000313" key="2">
    <source>
        <dbReference type="Proteomes" id="UP001165064"/>
    </source>
</evidence>
<proteinExistence type="predicted"/>
<comment type="caution">
    <text evidence="1">The sequence shown here is derived from an EMBL/GenBank/DDBJ whole genome shotgun (WGS) entry which is preliminary data.</text>
</comment>
<dbReference type="EMBL" id="BSXS01005320">
    <property type="protein sequence ID" value="GME84196.1"/>
    <property type="molecule type" value="Genomic_DNA"/>
</dbReference>
<organism evidence="1 2">
    <name type="scientific">Ambrosiozyma monospora</name>
    <name type="common">Yeast</name>
    <name type="synonym">Endomycopsis monosporus</name>
    <dbReference type="NCBI Taxonomy" id="43982"/>
    <lineage>
        <taxon>Eukaryota</taxon>
        <taxon>Fungi</taxon>
        <taxon>Dikarya</taxon>
        <taxon>Ascomycota</taxon>
        <taxon>Saccharomycotina</taxon>
        <taxon>Pichiomycetes</taxon>
        <taxon>Pichiales</taxon>
        <taxon>Pichiaceae</taxon>
        <taxon>Ambrosiozyma</taxon>
    </lineage>
</organism>
<reference evidence="1" key="1">
    <citation type="submission" date="2023-04" db="EMBL/GenBank/DDBJ databases">
        <title>Ambrosiozyma monospora NBRC 10751.</title>
        <authorList>
            <person name="Ichikawa N."/>
            <person name="Sato H."/>
            <person name="Tonouchi N."/>
        </authorList>
    </citation>
    <scope>NUCLEOTIDE SEQUENCE</scope>
    <source>
        <strain evidence="1">NBRC 10751</strain>
    </source>
</reference>